<feature type="transmembrane region" description="Helical" evidence="8">
    <location>
        <begin position="229"/>
        <end position="246"/>
    </location>
</feature>
<evidence type="ECO:0000256" key="4">
    <source>
        <dbReference type="ARBA" id="ARBA00022475"/>
    </source>
</evidence>
<feature type="transmembrane region" description="Helical" evidence="8">
    <location>
        <begin position="102"/>
        <end position="122"/>
    </location>
</feature>
<feature type="transmembrane region" description="Helical" evidence="8">
    <location>
        <begin position="134"/>
        <end position="155"/>
    </location>
</feature>
<dbReference type="RefSeq" id="WP_232136293.1">
    <property type="nucleotide sequence ID" value="NZ_CP089507.1"/>
</dbReference>
<dbReference type="PANTHER" id="PTHR30269">
    <property type="entry name" value="TRANSMEMBRANE PROTEIN YFCA"/>
    <property type="match status" value="1"/>
</dbReference>
<feature type="transmembrane region" description="Helical" evidence="8">
    <location>
        <begin position="194"/>
        <end position="217"/>
    </location>
</feature>
<comment type="similarity">
    <text evidence="2 8">Belongs to the 4-toluene sulfonate uptake permease (TSUP) (TC 2.A.102) family.</text>
</comment>
<feature type="transmembrane region" description="Helical" evidence="8">
    <location>
        <begin position="167"/>
        <end position="188"/>
    </location>
</feature>
<comment type="subcellular location">
    <subcellularLocation>
        <location evidence="1 8">Cell membrane</location>
        <topology evidence="1 8">Multi-pass membrane protein</topology>
    </subcellularLocation>
</comment>
<keyword evidence="10" id="KW-1185">Reference proteome</keyword>
<organism evidence="9 10">
    <name type="scientific">Luteimonas fraxinea</name>
    <dbReference type="NCBI Taxonomy" id="2901869"/>
    <lineage>
        <taxon>Bacteria</taxon>
        <taxon>Pseudomonadati</taxon>
        <taxon>Pseudomonadota</taxon>
        <taxon>Gammaproteobacteria</taxon>
        <taxon>Lysobacterales</taxon>
        <taxon>Lysobacteraceae</taxon>
        <taxon>Luteimonas</taxon>
    </lineage>
</organism>
<evidence type="ECO:0000256" key="7">
    <source>
        <dbReference type="ARBA" id="ARBA00023136"/>
    </source>
</evidence>
<reference evidence="9" key="2">
    <citation type="journal article" date="2022" name="Syst. Appl. Microbiol.">
        <title>Physiological and genomic characterisation of Luteimonas fraxinea sp. nov., a bacterial species associated with trees tolerant to ash dieback.</title>
        <authorList>
            <person name="Ulrich K."/>
            <person name="Becker R."/>
            <person name="Behrendt U."/>
            <person name="Kube M."/>
            <person name="Schneck V."/>
            <person name="Ulrich A."/>
        </authorList>
    </citation>
    <scope>NUCLEOTIDE SEQUENCE</scope>
    <source>
        <strain evidence="9">A1P009</strain>
    </source>
</reference>
<sequence length="247" mass="25723">MPEVSTLDGWIWIAAVFMLAGLVKGVIGLGLPTVAMALLALGMSPAQAAALLLVPSLLTNVWQCRPWHSLPALLRDTWPLHLGIFFGTLVIGAWLGAPAGALAGVLLGMVLVAYAAIGLRGWRWRSATRASGLPAGLVTGALTAMTGVFVVPAVPWLQGRIDARARLVQAMGLAFTVATVALGLQLAMHDALAAGRLGISLLLVVPALHGMALGAWLRARLSATLLRRCFFGGIGGLGAWMMMRALA</sequence>
<evidence type="ECO:0000256" key="5">
    <source>
        <dbReference type="ARBA" id="ARBA00022692"/>
    </source>
</evidence>
<keyword evidence="7 8" id="KW-0472">Membrane</keyword>
<evidence type="ECO:0000256" key="8">
    <source>
        <dbReference type="RuleBase" id="RU363041"/>
    </source>
</evidence>
<evidence type="ECO:0000313" key="10">
    <source>
        <dbReference type="Proteomes" id="UP001430360"/>
    </source>
</evidence>
<dbReference type="Pfam" id="PF01925">
    <property type="entry name" value="TauE"/>
    <property type="match status" value="1"/>
</dbReference>
<evidence type="ECO:0000256" key="2">
    <source>
        <dbReference type="ARBA" id="ARBA00009142"/>
    </source>
</evidence>
<evidence type="ECO:0000256" key="3">
    <source>
        <dbReference type="ARBA" id="ARBA00022448"/>
    </source>
</evidence>
<dbReference type="Proteomes" id="UP001430360">
    <property type="component" value="Unassembled WGS sequence"/>
</dbReference>
<dbReference type="PANTHER" id="PTHR30269:SF32">
    <property type="entry name" value="MEMBRANE TRANSPORTER PROTEIN-RELATED"/>
    <property type="match status" value="1"/>
</dbReference>
<gene>
    <name evidence="9" type="ORF">LTT95_10060</name>
</gene>
<feature type="transmembrane region" description="Helical" evidence="8">
    <location>
        <begin position="38"/>
        <end position="58"/>
    </location>
</feature>
<keyword evidence="3" id="KW-0813">Transport</keyword>
<dbReference type="EMBL" id="JAJQKU010000003">
    <property type="protein sequence ID" value="MCD9097279.1"/>
    <property type="molecule type" value="Genomic_DNA"/>
</dbReference>
<feature type="transmembrane region" description="Helical" evidence="8">
    <location>
        <begin position="12"/>
        <end position="31"/>
    </location>
</feature>
<proteinExistence type="inferred from homology"/>
<accession>A0ABS8UEY5</accession>
<comment type="caution">
    <text evidence="9">The sequence shown here is derived from an EMBL/GenBank/DDBJ whole genome shotgun (WGS) entry which is preliminary data.</text>
</comment>
<keyword evidence="6 8" id="KW-1133">Transmembrane helix</keyword>
<evidence type="ECO:0000256" key="1">
    <source>
        <dbReference type="ARBA" id="ARBA00004651"/>
    </source>
</evidence>
<evidence type="ECO:0000313" key="9">
    <source>
        <dbReference type="EMBL" id="MCD9097279.1"/>
    </source>
</evidence>
<keyword evidence="4 8" id="KW-1003">Cell membrane</keyword>
<feature type="transmembrane region" description="Helical" evidence="8">
    <location>
        <begin position="78"/>
        <end position="95"/>
    </location>
</feature>
<protein>
    <recommendedName>
        <fullName evidence="8">Probable membrane transporter protein</fullName>
    </recommendedName>
</protein>
<dbReference type="InterPro" id="IPR052017">
    <property type="entry name" value="TSUP"/>
</dbReference>
<keyword evidence="5 8" id="KW-0812">Transmembrane</keyword>
<name>A0ABS8UEY5_9GAMM</name>
<dbReference type="InterPro" id="IPR002781">
    <property type="entry name" value="TM_pro_TauE-like"/>
</dbReference>
<evidence type="ECO:0000256" key="6">
    <source>
        <dbReference type="ARBA" id="ARBA00022989"/>
    </source>
</evidence>
<reference evidence="9" key="1">
    <citation type="submission" date="2021-12" db="EMBL/GenBank/DDBJ databases">
        <authorList>
            <person name="Ulrich A."/>
        </authorList>
    </citation>
    <scope>NUCLEOTIDE SEQUENCE</scope>
    <source>
        <strain evidence="9">A1P009</strain>
    </source>
</reference>